<dbReference type="CDD" id="cd07177">
    <property type="entry name" value="terB_like"/>
    <property type="match status" value="1"/>
</dbReference>
<name>A0ABR6Z8D1_9BURK</name>
<accession>A0ABR6Z8D1</accession>
<keyword evidence="2" id="KW-1185">Reference proteome</keyword>
<protein>
    <submittedName>
        <fullName evidence="1">TerB family tellurite resistance protein</fullName>
    </submittedName>
</protein>
<evidence type="ECO:0000313" key="1">
    <source>
        <dbReference type="EMBL" id="MBC3907874.1"/>
    </source>
</evidence>
<reference evidence="1 2" key="1">
    <citation type="submission" date="2020-08" db="EMBL/GenBank/DDBJ databases">
        <title>Novel species isolated from subtropical streams in China.</title>
        <authorList>
            <person name="Lu H."/>
        </authorList>
    </citation>
    <scope>NUCLEOTIDE SEQUENCE [LARGE SCALE GENOMIC DNA]</scope>
    <source>
        <strain evidence="1 2">NL8W</strain>
    </source>
</reference>
<comment type="caution">
    <text evidence="1">The sequence shown here is derived from an EMBL/GenBank/DDBJ whole genome shotgun (WGS) entry which is preliminary data.</text>
</comment>
<dbReference type="SUPFAM" id="SSF158682">
    <property type="entry name" value="TerB-like"/>
    <property type="match status" value="1"/>
</dbReference>
<dbReference type="Proteomes" id="UP000646911">
    <property type="component" value="Unassembled WGS sequence"/>
</dbReference>
<dbReference type="Gene3D" id="1.10.3680.10">
    <property type="entry name" value="TerB-like"/>
    <property type="match status" value="1"/>
</dbReference>
<dbReference type="EMBL" id="JACOFX010000003">
    <property type="protein sequence ID" value="MBC3907874.1"/>
    <property type="molecule type" value="Genomic_DNA"/>
</dbReference>
<dbReference type="RefSeq" id="WP_186953413.1">
    <property type="nucleotide sequence ID" value="NZ_JACOFX010000003.1"/>
</dbReference>
<evidence type="ECO:0000313" key="2">
    <source>
        <dbReference type="Proteomes" id="UP000646911"/>
    </source>
</evidence>
<sequence length="175" mass="19383">MRQYATNSPEAMARILALSMLVDGCLDKSELNVMMRFGVLERLGMSEADFDDIVHLLCEDMLQCVPGIAHGQIELDEASIDSILLEIQDTRLRKILLKIMLAVVYADQQLSVGEAVLVSRAMQVWELDLAEIGGLVYSFTSDLPDSGDNSYGSRDSKTLPSNVRSTMPSILQTHF</sequence>
<dbReference type="InterPro" id="IPR029024">
    <property type="entry name" value="TerB-like"/>
</dbReference>
<organism evidence="1 2">
    <name type="scientific">Undibacterium umbellatum</name>
    <dbReference type="NCBI Taxonomy" id="2762300"/>
    <lineage>
        <taxon>Bacteria</taxon>
        <taxon>Pseudomonadati</taxon>
        <taxon>Pseudomonadota</taxon>
        <taxon>Betaproteobacteria</taxon>
        <taxon>Burkholderiales</taxon>
        <taxon>Oxalobacteraceae</taxon>
        <taxon>Undibacterium</taxon>
    </lineage>
</organism>
<gene>
    <name evidence="1" type="ORF">H8L47_09875</name>
</gene>
<proteinExistence type="predicted"/>